<dbReference type="SUPFAM" id="SSF48403">
    <property type="entry name" value="Ankyrin repeat"/>
    <property type="match status" value="1"/>
</dbReference>
<evidence type="ECO:0000313" key="6">
    <source>
        <dbReference type="Proteomes" id="UP000549394"/>
    </source>
</evidence>
<dbReference type="Proteomes" id="UP000549394">
    <property type="component" value="Unassembled WGS sequence"/>
</dbReference>
<dbReference type="Pfam" id="PF12796">
    <property type="entry name" value="Ank_2"/>
    <property type="match status" value="1"/>
</dbReference>
<keyword evidence="1" id="KW-0677">Repeat</keyword>
<dbReference type="InterPro" id="IPR002110">
    <property type="entry name" value="Ankyrin_rpt"/>
</dbReference>
<dbReference type="InterPro" id="IPR036770">
    <property type="entry name" value="Ankyrin_rpt-contain_sf"/>
</dbReference>
<gene>
    <name evidence="5" type="ORF">DGYR_LOCUS6376</name>
</gene>
<dbReference type="SMART" id="SM00248">
    <property type="entry name" value="ANK"/>
    <property type="match status" value="6"/>
</dbReference>
<dbReference type="AlphaFoldDB" id="A0A7I8VQ90"/>
<comment type="caution">
    <text evidence="5">The sequence shown here is derived from an EMBL/GenBank/DDBJ whole genome shotgun (WGS) entry which is preliminary data.</text>
</comment>
<evidence type="ECO:0000256" key="1">
    <source>
        <dbReference type="ARBA" id="ARBA00022737"/>
    </source>
</evidence>
<evidence type="ECO:0000259" key="4">
    <source>
        <dbReference type="PROSITE" id="PS50225"/>
    </source>
</evidence>
<dbReference type="OrthoDB" id="2157354at2759"/>
<dbReference type="InterPro" id="IPR001496">
    <property type="entry name" value="SOCS_box"/>
</dbReference>
<name>A0A7I8VQ90_9ANNE</name>
<proteinExistence type="predicted"/>
<evidence type="ECO:0000256" key="2">
    <source>
        <dbReference type="ARBA" id="ARBA00023043"/>
    </source>
</evidence>
<feature type="domain" description="SOCS box" evidence="4">
    <location>
        <begin position="380"/>
        <end position="420"/>
    </location>
</feature>
<dbReference type="PANTHER" id="PTHR24126">
    <property type="entry name" value="ANKYRIN REPEAT, PH AND SEC7 DOMAIN CONTAINING PROTEIN SECG-RELATED"/>
    <property type="match status" value="1"/>
</dbReference>
<dbReference type="EMBL" id="CAJFCJ010000007">
    <property type="protein sequence ID" value="CAD5117915.1"/>
    <property type="molecule type" value="Genomic_DNA"/>
</dbReference>
<organism evidence="5 6">
    <name type="scientific">Dimorphilus gyrociliatus</name>
    <dbReference type="NCBI Taxonomy" id="2664684"/>
    <lineage>
        <taxon>Eukaryota</taxon>
        <taxon>Metazoa</taxon>
        <taxon>Spiralia</taxon>
        <taxon>Lophotrochozoa</taxon>
        <taxon>Annelida</taxon>
        <taxon>Polychaeta</taxon>
        <taxon>Polychaeta incertae sedis</taxon>
        <taxon>Dinophilidae</taxon>
        <taxon>Dimorphilus</taxon>
    </lineage>
</organism>
<feature type="repeat" description="ANK" evidence="3">
    <location>
        <begin position="191"/>
        <end position="223"/>
    </location>
</feature>
<dbReference type="PROSITE" id="PS50225">
    <property type="entry name" value="SOCS"/>
    <property type="match status" value="1"/>
</dbReference>
<protein>
    <recommendedName>
        <fullName evidence="4">SOCS box domain-containing protein</fullName>
    </recommendedName>
</protein>
<accession>A0A7I8VQ90</accession>
<evidence type="ECO:0000313" key="5">
    <source>
        <dbReference type="EMBL" id="CAD5117915.1"/>
    </source>
</evidence>
<evidence type="ECO:0000256" key="3">
    <source>
        <dbReference type="PROSITE-ProRule" id="PRU00023"/>
    </source>
</evidence>
<keyword evidence="6" id="KW-1185">Reference proteome</keyword>
<sequence length="420" mass="46969">MAERACGACLSACVRCATYTHDRIMAWKWSNDSTSLSDTVIGYKSNSSAVTESLHIAIEKRSIIDIRRILDNIEDCRLERNYAEETPVQVACKFGYEEGLVELLDGGCATDVVNSNGSPMHYVLDALRSRQIDDFKAVRMLKLLYHYGCNVDSLDSKSRTALFLACELGSRVCSKALIEMGCGLNVSDRTNEFTPLYMCSIKADYEGVKILLDHGAVVDKKDSAGRTPLMATLITIGKSQQDFAISNEKFLTDFRKRISVFEYLLQAGTNVDETDRLNRTPLSIAIGLVHVEVIRKAFSSHVTSFLQTGGGIMPLNVEAANLLDKCFKSGIGKEEPLLSSLVRSLKIYGAQLKDDLPHLEFAPSWLFNLYEFCSQNRQIKKPFILMFFCRQIIRKTMALHGNLGLETQLPLPERLIAYVQ</sequence>
<dbReference type="Gene3D" id="1.25.40.20">
    <property type="entry name" value="Ankyrin repeat-containing domain"/>
    <property type="match status" value="1"/>
</dbReference>
<keyword evidence="2 3" id="KW-0040">ANK repeat</keyword>
<dbReference type="PROSITE" id="PS50088">
    <property type="entry name" value="ANK_REPEAT"/>
    <property type="match status" value="1"/>
</dbReference>
<reference evidence="5 6" key="1">
    <citation type="submission" date="2020-08" db="EMBL/GenBank/DDBJ databases">
        <authorList>
            <person name="Hejnol A."/>
        </authorList>
    </citation>
    <scope>NUCLEOTIDE SEQUENCE [LARGE SCALE GENOMIC DNA]</scope>
</reference>